<sequence length="333" mass="36171">MNLMTAKVVRFHETGDASVLKIEDLPVVEPAVNELRIKVEAIGLNRAEVMFRNGAYLEMPEFPSRLGYEAAGIVDAVGEQVTDYKLGDRVSTIPSFSMGQYGVYAEYAVVPVHAVAHCPESLTVQQSAAIWMQYMTAYGALLVVGQLKRGQHVIITAASSSVGVAAIQIAKSVGATVIATTRGKTKKQFLLDQGADQVITTNSEDLVARTMDITHEAGVELVFDPIGGPILNQLAEASAKGGRIIEYGALDAEPTPYPLFIALAKGLTIHGYTLFEITQDKIKIEGAKEFLLPLFETGKLIPVIDKEFTFNQIQDAHRYMESNQQTGKIIVTL</sequence>
<evidence type="ECO:0000256" key="1">
    <source>
        <dbReference type="ARBA" id="ARBA00022857"/>
    </source>
</evidence>
<evidence type="ECO:0000259" key="3">
    <source>
        <dbReference type="SMART" id="SM00829"/>
    </source>
</evidence>
<dbReference type="CDD" id="cd08268">
    <property type="entry name" value="MDR2"/>
    <property type="match status" value="1"/>
</dbReference>
<proteinExistence type="predicted"/>
<dbReference type="Gene3D" id="3.40.50.720">
    <property type="entry name" value="NAD(P)-binding Rossmann-like Domain"/>
    <property type="match status" value="1"/>
</dbReference>
<dbReference type="EMBL" id="UOFR01000015">
    <property type="protein sequence ID" value="VAW92489.1"/>
    <property type="molecule type" value="Genomic_DNA"/>
</dbReference>
<dbReference type="GO" id="GO:0003960">
    <property type="term" value="F:quinone reductase (NADPH) activity"/>
    <property type="evidence" value="ECO:0007669"/>
    <property type="project" value="UniProtKB-EC"/>
</dbReference>
<accession>A0A3B1A2U8</accession>
<dbReference type="AlphaFoldDB" id="A0A3B1A2U8"/>
<dbReference type="InterPro" id="IPR036291">
    <property type="entry name" value="NAD(P)-bd_dom_sf"/>
</dbReference>
<gene>
    <name evidence="4" type="ORF">MNBD_GAMMA21-525</name>
</gene>
<feature type="domain" description="Enoyl reductase (ER)" evidence="3">
    <location>
        <begin position="15"/>
        <end position="331"/>
    </location>
</feature>
<organism evidence="4">
    <name type="scientific">hydrothermal vent metagenome</name>
    <dbReference type="NCBI Taxonomy" id="652676"/>
    <lineage>
        <taxon>unclassified sequences</taxon>
        <taxon>metagenomes</taxon>
        <taxon>ecological metagenomes</taxon>
    </lineage>
</organism>
<dbReference type="SUPFAM" id="SSF51735">
    <property type="entry name" value="NAD(P)-binding Rossmann-fold domains"/>
    <property type="match status" value="1"/>
</dbReference>
<dbReference type="SUPFAM" id="SSF50129">
    <property type="entry name" value="GroES-like"/>
    <property type="match status" value="1"/>
</dbReference>
<dbReference type="SMART" id="SM00829">
    <property type="entry name" value="PKS_ER"/>
    <property type="match status" value="1"/>
</dbReference>
<reference evidence="4" key="1">
    <citation type="submission" date="2018-06" db="EMBL/GenBank/DDBJ databases">
        <authorList>
            <person name="Zhirakovskaya E."/>
        </authorList>
    </citation>
    <scope>NUCLEOTIDE SEQUENCE</scope>
</reference>
<dbReference type="GO" id="GO:0070402">
    <property type="term" value="F:NADPH binding"/>
    <property type="evidence" value="ECO:0007669"/>
    <property type="project" value="TreeGrafter"/>
</dbReference>
<dbReference type="InterPro" id="IPR011032">
    <property type="entry name" value="GroES-like_sf"/>
</dbReference>
<dbReference type="EC" id="1.6.5.5" evidence="4"/>
<name>A0A3B1A2U8_9ZZZZ</name>
<dbReference type="PANTHER" id="PTHR48106">
    <property type="entry name" value="QUINONE OXIDOREDUCTASE PIG3-RELATED"/>
    <property type="match status" value="1"/>
</dbReference>
<dbReference type="Pfam" id="PF00107">
    <property type="entry name" value="ADH_zinc_N"/>
    <property type="match status" value="1"/>
</dbReference>
<dbReference type="PANTHER" id="PTHR48106:SF5">
    <property type="entry name" value="ZINC-CONTAINING ALCOHOL DEHYDROGENASE"/>
    <property type="match status" value="1"/>
</dbReference>
<keyword evidence="1" id="KW-0521">NADP</keyword>
<evidence type="ECO:0000256" key="2">
    <source>
        <dbReference type="ARBA" id="ARBA00023002"/>
    </source>
</evidence>
<dbReference type="InterPro" id="IPR013149">
    <property type="entry name" value="ADH-like_C"/>
</dbReference>
<dbReference type="Gene3D" id="3.90.180.10">
    <property type="entry name" value="Medium-chain alcohol dehydrogenases, catalytic domain"/>
    <property type="match status" value="1"/>
</dbReference>
<evidence type="ECO:0000313" key="4">
    <source>
        <dbReference type="EMBL" id="VAW92489.1"/>
    </source>
</evidence>
<protein>
    <submittedName>
        <fullName evidence="4">Quinone oxidoreductase</fullName>
        <ecNumber evidence="4">1.6.5.5</ecNumber>
    </submittedName>
</protein>
<keyword evidence="2 4" id="KW-0560">Oxidoreductase</keyword>
<dbReference type="Pfam" id="PF08240">
    <property type="entry name" value="ADH_N"/>
    <property type="match status" value="1"/>
</dbReference>
<dbReference type="InterPro" id="IPR020843">
    <property type="entry name" value="ER"/>
</dbReference>
<dbReference type="InterPro" id="IPR013154">
    <property type="entry name" value="ADH-like_N"/>
</dbReference>